<dbReference type="EMBL" id="SLXK01000001">
    <property type="protein sequence ID" value="TCP32305.1"/>
    <property type="molecule type" value="Genomic_DNA"/>
</dbReference>
<dbReference type="AlphaFoldDB" id="A0A4R2PEE9"/>
<dbReference type="InterPro" id="IPR012655">
    <property type="entry name" value="YrzI"/>
</dbReference>
<proteinExistence type="predicted"/>
<sequence>MEVLSYSDEKKLRSKSQMYNQQVSERDGKRILHIHLFAFTITLTLNKKRMTMEEYDDQKRVKKIREDLLSKHAQHIPFQ</sequence>
<evidence type="ECO:0000313" key="2">
    <source>
        <dbReference type="Proteomes" id="UP000295416"/>
    </source>
</evidence>
<gene>
    <name evidence="1" type="ORF">EV207_101284</name>
</gene>
<evidence type="ECO:0000313" key="1">
    <source>
        <dbReference type="EMBL" id="TCP32305.1"/>
    </source>
</evidence>
<protein>
    <submittedName>
        <fullName evidence="1">Putative sporulation protein YrzI</fullName>
    </submittedName>
</protein>
<reference evidence="1 2" key="1">
    <citation type="submission" date="2019-03" db="EMBL/GenBank/DDBJ databases">
        <title>Genomic Encyclopedia of Type Strains, Phase IV (KMG-IV): sequencing the most valuable type-strain genomes for metagenomic binning, comparative biology and taxonomic classification.</title>
        <authorList>
            <person name="Goeker M."/>
        </authorList>
    </citation>
    <scope>NUCLEOTIDE SEQUENCE [LARGE SCALE GENOMIC DNA]</scope>
    <source>
        <strain evidence="1 2">DSM 19377</strain>
    </source>
</reference>
<organism evidence="1 2">
    <name type="scientific">Scopulibacillus darangshiensis</name>
    <dbReference type="NCBI Taxonomy" id="442528"/>
    <lineage>
        <taxon>Bacteria</taxon>
        <taxon>Bacillati</taxon>
        <taxon>Bacillota</taxon>
        <taxon>Bacilli</taxon>
        <taxon>Bacillales</taxon>
        <taxon>Sporolactobacillaceae</taxon>
        <taxon>Scopulibacillus</taxon>
    </lineage>
</organism>
<accession>A0A4R2PEE9</accession>
<dbReference type="RefSeq" id="WP_132742838.1">
    <property type="nucleotide sequence ID" value="NZ_SLXK01000001.1"/>
</dbReference>
<dbReference type="Pfam" id="PF09501">
    <property type="entry name" value="Bac_small_YrzI"/>
    <property type="match status" value="1"/>
</dbReference>
<dbReference type="Proteomes" id="UP000295416">
    <property type="component" value="Unassembled WGS sequence"/>
</dbReference>
<keyword evidence="2" id="KW-1185">Reference proteome</keyword>
<name>A0A4R2PEE9_9BACL</name>
<comment type="caution">
    <text evidence="1">The sequence shown here is derived from an EMBL/GenBank/DDBJ whole genome shotgun (WGS) entry which is preliminary data.</text>
</comment>